<dbReference type="PANTHER" id="PTHR33387:SF3">
    <property type="entry name" value="DUF985 DOMAIN-CONTAINING PROTEIN"/>
    <property type="match status" value="1"/>
</dbReference>
<dbReference type="PANTHER" id="PTHR33387">
    <property type="entry name" value="RMLC-LIKE JELLY ROLL FOLD PROTEIN"/>
    <property type="match status" value="1"/>
</dbReference>
<proteinExistence type="predicted"/>
<dbReference type="InterPro" id="IPR039935">
    <property type="entry name" value="YML079W-like"/>
</dbReference>
<reference evidence="2" key="1">
    <citation type="submission" date="2020-03" db="EMBL/GenBank/DDBJ databases">
        <authorList>
            <person name="Guo F."/>
        </authorList>
    </citation>
    <scope>NUCLEOTIDE SEQUENCE</scope>
    <source>
        <strain evidence="2">JCM 30134</strain>
    </source>
</reference>
<protein>
    <submittedName>
        <fullName evidence="2">Cupin domain-containing protein</fullName>
    </submittedName>
</protein>
<dbReference type="RefSeq" id="WP_167190619.1">
    <property type="nucleotide sequence ID" value="NZ_JAAONZ010000018.1"/>
</dbReference>
<dbReference type="EMBL" id="JAAONZ010000018">
    <property type="protein sequence ID" value="NHO67612.1"/>
    <property type="molecule type" value="Genomic_DNA"/>
</dbReference>
<keyword evidence="3" id="KW-1185">Reference proteome</keyword>
<dbReference type="Proteomes" id="UP000787472">
    <property type="component" value="Unassembled WGS sequence"/>
</dbReference>
<dbReference type="InterPro" id="IPR009327">
    <property type="entry name" value="Cupin_DUF985"/>
</dbReference>
<accession>A0A9E5MNT9</accession>
<evidence type="ECO:0000259" key="1">
    <source>
        <dbReference type="Pfam" id="PF06172"/>
    </source>
</evidence>
<dbReference type="SUPFAM" id="SSF51182">
    <property type="entry name" value="RmlC-like cupins"/>
    <property type="match status" value="1"/>
</dbReference>
<dbReference type="InterPro" id="IPR014710">
    <property type="entry name" value="RmlC-like_jellyroll"/>
</dbReference>
<evidence type="ECO:0000313" key="3">
    <source>
        <dbReference type="Proteomes" id="UP000787472"/>
    </source>
</evidence>
<dbReference type="Gene3D" id="2.60.120.10">
    <property type="entry name" value="Jelly Rolls"/>
    <property type="match status" value="1"/>
</dbReference>
<evidence type="ECO:0000313" key="2">
    <source>
        <dbReference type="EMBL" id="NHO67612.1"/>
    </source>
</evidence>
<dbReference type="Pfam" id="PF06172">
    <property type="entry name" value="Cupin_5"/>
    <property type="match status" value="1"/>
</dbReference>
<dbReference type="InterPro" id="IPR011051">
    <property type="entry name" value="RmlC_Cupin_sf"/>
</dbReference>
<name>A0A9E5MNT9_9GAMM</name>
<feature type="domain" description="DUF985" evidence="1">
    <location>
        <begin position="6"/>
        <end position="140"/>
    </location>
</feature>
<dbReference type="AlphaFoldDB" id="A0A9E5MNT9"/>
<dbReference type="CDD" id="cd06121">
    <property type="entry name" value="cupin_YML079wp"/>
    <property type="match status" value="1"/>
</dbReference>
<comment type="caution">
    <text evidence="2">The sequence shown here is derived from an EMBL/GenBank/DDBJ whole genome shotgun (WGS) entry which is preliminary data.</text>
</comment>
<sequence length="162" mass="18315">MTKTEALIQQLQLEAHVEGGFFRRTYESGERPLLDTAYGPRLRLTSILYLLTRTAPIGRWHLNRSDILHFYHLGEPIRYYLIDDCGQLSTHTLGPDPSQGHQLQLVVPGGVWKASHLPHGDYGLISEAVCPGFEFDDMSLGARAQLLHRFPQHAALIEQFTP</sequence>
<gene>
    <name evidence="2" type="ORF">G8770_18865</name>
</gene>
<organism evidence="2 3">
    <name type="scientific">Pseudomaricurvus hydrocarbonicus</name>
    <dbReference type="NCBI Taxonomy" id="1470433"/>
    <lineage>
        <taxon>Bacteria</taxon>
        <taxon>Pseudomonadati</taxon>
        <taxon>Pseudomonadota</taxon>
        <taxon>Gammaproteobacteria</taxon>
        <taxon>Cellvibrionales</taxon>
        <taxon>Cellvibrionaceae</taxon>
        <taxon>Pseudomaricurvus</taxon>
    </lineage>
</organism>